<dbReference type="Proteomes" id="UP000038040">
    <property type="component" value="Unplaced"/>
</dbReference>
<evidence type="ECO:0000259" key="10">
    <source>
        <dbReference type="PROSITE" id="PS00434"/>
    </source>
</evidence>
<dbReference type="EMBL" id="UYYG01000001">
    <property type="protein sequence ID" value="VDN50163.1"/>
    <property type="molecule type" value="Genomic_DNA"/>
</dbReference>
<evidence type="ECO:0000313" key="13">
    <source>
        <dbReference type="Proteomes" id="UP000274756"/>
    </source>
</evidence>
<dbReference type="SMART" id="SM00415">
    <property type="entry name" value="HSF"/>
    <property type="match status" value="1"/>
</dbReference>
<dbReference type="GO" id="GO:0003700">
    <property type="term" value="F:DNA-binding transcription factor activity"/>
    <property type="evidence" value="ECO:0007669"/>
    <property type="project" value="InterPro"/>
</dbReference>
<dbReference type="InterPro" id="IPR036388">
    <property type="entry name" value="WH-like_DNA-bd_sf"/>
</dbReference>
<protein>
    <submittedName>
        <fullName evidence="14">HSF_DOMAIN domain-containing protein</fullName>
    </submittedName>
</protein>
<keyword evidence="4" id="KW-0238">DNA-binding</keyword>
<evidence type="ECO:0000313" key="14">
    <source>
        <dbReference type="WBParaSite" id="DME_0000290701-mRNA-1"/>
    </source>
</evidence>
<evidence type="ECO:0000256" key="9">
    <source>
        <dbReference type="SAM" id="MobiDB-lite"/>
    </source>
</evidence>
<dbReference type="GO" id="GO:0005634">
    <property type="term" value="C:nucleus"/>
    <property type="evidence" value="ECO:0007669"/>
    <property type="project" value="UniProtKB-SubCell"/>
</dbReference>
<feature type="region of interest" description="Disordered" evidence="9">
    <location>
        <begin position="245"/>
        <end position="265"/>
    </location>
</feature>
<name>A0A0N4U7E7_DRAME</name>
<gene>
    <name evidence="11" type="ORF">DME_LOCUS136</name>
</gene>
<dbReference type="Pfam" id="PF00447">
    <property type="entry name" value="HSF_DNA-bind"/>
    <property type="match status" value="1"/>
</dbReference>
<dbReference type="FunFam" id="1.10.10.10:FF:000027">
    <property type="entry name" value="Heat shock transcription factor 1"/>
    <property type="match status" value="1"/>
</dbReference>
<dbReference type="AlphaFoldDB" id="A0A0N4U7E7"/>
<evidence type="ECO:0000256" key="6">
    <source>
        <dbReference type="ARBA" id="ARBA00023242"/>
    </source>
</evidence>
<dbReference type="Gene3D" id="1.10.10.10">
    <property type="entry name" value="Winged helix-like DNA-binding domain superfamily/Winged helix DNA-binding domain"/>
    <property type="match status" value="1"/>
</dbReference>
<feature type="domain" description="HSF-type DNA-binding" evidence="10">
    <location>
        <begin position="27"/>
        <end position="51"/>
    </location>
</feature>
<dbReference type="GO" id="GO:0043565">
    <property type="term" value="F:sequence-specific DNA binding"/>
    <property type="evidence" value="ECO:0007669"/>
    <property type="project" value="InterPro"/>
</dbReference>
<dbReference type="PANTHER" id="PTHR10015">
    <property type="entry name" value="HEAT SHOCK TRANSCRIPTION FACTOR"/>
    <property type="match status" value="1"/>
</dbReference>
<dbReference type="PANTHER" id="PTHR10015:SF427">
    <property type="entry name" value="HEAT SHOCK FACTOR PROTEIN"/>
    <property type="match status" value="1"/>
</dbReference>
<sequence>MIKMIIFLQSGYSFHIVDPYTFCRDVLPSYFKHSNLSSFIRQLNMYGFKKITPIDKTGLFNTESDRDHIEFSHPFFMKGHPEFLQNIKRKVSRVTESTPNTVTIQATDLSVLLNEIRQLREKEKAVDAKLSNLIKQNETAWEQLAHMRNMHMKQQHVVNKIVQFLVVLVRSSQTRLGKRNLLAIDEVGGKRARTSTPVSLGRQDNNLTEVLDRLQKVVAGESELTFFNQNINTIHNQGPIIADVTDEPDTSSNSTPSSAYRKDSAAKKIIDNKRATASSKETDPTLAQEIFLTPVIDRQLSDDLAEFFTDQTHCIDNCREFLANNWDVFNNFMDEKDHRQNQEEQEKETRPQVQQQQLMLTGADPPLALNNIPNEYNDNLLNFDPDLFLDVPISSPCSNLVTPSATPKSVNK</sequence>
<evidence type="ECO:0000256" key="2">
    <source>
        <dbReference type="ARBA" id="ARBA00006403"/>
    </source>
</evidence>
<dbReference type="Proteomes" id="UP000274756">
    <property type="component" value="Unassembled WGS sequence"/>
</dbReference>
<dbReference type="PROSITE" id="PS00434">
    <property type="entry name" value="HSF_DOMAIN"/>
    <property type="match status" value="1"/>
</dbReference>
<dbReference type="WBParaSite" id="DME_0000290701-mRNA-1">
    <property type="protein sequence ID" value="DME_0000290701-mRNA-1"/>
    <property type="gene ID" value="DME_0000290701"/>
</dbReference>
<evidence type="ECO:0000313" key="12">
    <source>
        <dbReference type="Proteomes" id="UP000038040"/>
    </source>
</evidence>
<keyword evidence="5" id="KW-0804">Transcription</keyword>
<keyword evidence="3" id="KW-0805">Transcription regulation</keyword>
<dbReference type="STRING" id="318479.A0A0N4U7E7"/>
<reference evidence="11 13" key="2">
    <citation type="submission" date="2018-11" db="EMBL/GenBank/DDBJ databases">
        <authorList>
            <consortium name="Pathogen Informatics"/>
        </authorList>
    </citation>
    <scope>NUCLEOTIDE SEQUENCE [LARGE SCALE GENOMIC DNA]</scope>
</reference>
<keyword evidence="6" id="KW-0539">Nucleus</keyword>
<proteinExistence type="inferred from homology"/>
<evidence type="ECO:0000256" key="5">
    <source>
        <dbReference type="ARBA" id="ARBA00023163"/>
    </source>
</evidence>
<comment type="similarity">
    <text evidence="2 7">Belongs to the HSF family.</text>
</comment>
<evidence type="ECO:0000256" key="1">
    <source>
        <dbReference type="ARBA" id="ARBA00004123"/>
    </source>
</evidence>
<feature type="coiled-coil region" evidence="8">
    <location>
        <begin position="109"/>
        <end position="136"/>
    </location>
</feature>
<evidence type="ECO:0000256" key="8">
    <source>
        <dbReference type="SAM" id="Coils"/>
    </source>
</evidence>
<organism evidence="12 14">
    <name type="scientific">Dracunculus medinensis</name>
    <name type="common">Guinea worm</name>
    <dbReference type="NCBI Taxonomy" id="318479"/>
    <lineage>
        <taxon>Eukaryota</taxon>
        <taxon>Metazoa</taxon>
        <taxon>Ecdysozoa</taxon>
        <taxon>Nematoda</taxon>
        <taxon>Chromadorea</taxon>
        <taxon>Rhabditida</taxon>
        <taxon>Spirurina</taxon>
        <taxon>Dracunculoidea</taxon>
        <taxon>Dracunculidae</taxon>
        <taxon>Dracunculus</taxon>
    </lineage>
</organism>
<reference evidence="14" key="1">
    <citation type="submission" date="2017-02" db="UniProtKB">
        <authorList>
            <consortium name="WormBaseParasite"/>
        </authorList>
    </citation>
    <scope>IDENTIFICATION</scope>
</reference>
<dbReference type="InterPro" id="IPR000232">
    <property type="entry name" value="HSF_DNA-bd"/>
</dbReference>
<keyword evidence="8" id="KW-0175">Coiled coil</keyword>
<comment type="subcellular location">
    <subcellularLocation>
        <location evidence="1">Nucleus</location>
    </subcellularLocation>
</comment>
<dbReference type="InterPro" id="IPR036390">
    <property type="entry name" value="WH_DNA-bd_sf"/>
</dbReference>
<keyword evidence="13" id="KW-1185">Reference proteome</keyword>
<accession>A0A0N4U7E7</accession>
<evidence type="ECO:0000256" key="4">
    <source>
        <dbReference type="ARBA" id="ARBA00023125"/>
    </source>
</evidence>
<dbReference type="OrthoDB" id="60033at2759"/>
<evidence type="ECO:0000256" key="3">
    <source>
        <dbReference type="ARBA" id="ARBA00023015"/>
    </source>
</evidence>
<dbReference type="SUPFAM" id="SSF46785">
    <property type="entry name" value="Winged helix' DNA-binding domain"/>
    <property type="match status" value="1"/>
</dbReference>
<evidence type="ECO:0000256" key="7">
    <source>
        <dbReference type="RuleBase" id="RU004020"/>
    </source>
</evidence>
<evidence type="ECO:0000313" key="11">
    <source>
        <dbReference type="EMBL" id="VDN50163.1"/>
    </source>
</evidence>
<dbReference type="PRINTS" id="PR00056">
    <property type="entry name" value="HSFDOMAIN"/>
</dbReference>